<evidence type="ECO:0000256" key="3">
    <source>
        <dbReference type="ARBA" id="ARBA00023242"/>
    </source>
</evidence>
<dbReference type="EMBL" id="CAJNOC010000050">
    <property type="protein sequence ID" value="CAF0709980.1"/>
    <property type="molecule type" value="Genomic_DNA"/>
</dbReference>
<protein>
    <recommendedName>
        <fullName evidence="5">CG-1 domain-containing protein</fullName>
    </recommendedName>
</protein>
<evidence type="ECO:0000256" key="2">
    <source>
        <dbReference type="ARBA" id="ARBA00023163"/>
    </source>
</evidence>
<dbReference type="Proteomes" id="UP000663879">
    <property type="component" value="Unassembled WGS sequence"/>
</dbReference>
<dbReference type="InterPro" id="IPR036770">
    <property type="entry name" value="Ankyrin_rpt-contain_sf"/>
</dbReference>
<proteinExistence type="predicted"/>
<sequence length="1377" mass="159596">MTRNILPKDTKKFEKNSPVTLIKDNKSKNEPNNSNIFLINFSFDRPFATYRVQHWHTNEEIFNILSKCSYLFSNEEFKNRAQLTSWFTEEIVQRPRNGSVFLFDRRKVKNFKKDGFNWKRRKTGGANSVREDRMYLKINGVDCIYGCYSHSSIISTFHRRCYWLLDKPDFVLVHYLQTPNTDTAECYININLSNLTNSDTEANTNTEELKSEIKSMLWPYYFNQNFLNENLKIFTQNYENFKFNNWYEKPEFFLDDLLSKLFDNESVKLASIRVNLMDQNLNEILSQLNENQVNNEDTKKNDLNHKNQIKTKQFIPKNSEDSNKKNVQLSINSCLSNSEEKIFLISDWSNFSNSNFKIVLCGKELITVRLNQNVLECKLPNLNFIFENSNRNDVSIESPMIKTFIYIYKNDSLYCDPLSFIIKQYESSETNKGYSNVEAMHKNQFLILEKLMLISKIYQFNITDYYFSCETPSDNSQQSHKIFEQKISYVLESTLKTQPKSSSLFSDQLNELTSRHDGKTLLHLFAECNFYSICENLKTSENLDFLSQEINLEKKDSLGNTPCLLALKYKNEDLCLFLTKWHFENCLKSQKNKDITSWSWYSDYQNLIKEAESGNNTKLKDRLDRFLIECRQLIDSDKHNLVKRENMNKKLTPFSEQSIITNYDLNSLPSPNQNVIMDENFNLIENLCDLSCFLSEDTNFNDFSEKNLETFEENKINVDLNKLIDFDSSLIETYSQKFSSSSSPPSSCRDEQDEKIKALADNIIAAMPNKIKSHRFSTSSNLLQQKGNYFDFDVSNQQNFTMHRNSTSFDESIDCNYQDPRISLSSCYSSSTRSSLSPTTSISYQYDVNLRKTNESLDDSPGDDSVCSSSFHIDSPPSTAEFCQYFHASSSSIYYKNAIEKGFSQLTLTDDEQRELYEAALIIQNAYRRYILRKKKKIKVENTINSSQINSDINNQNNIGKEFDSEVSHIYPSSSSASSFTSDSILNKSSSLTTNLPNHDDDDENNSSSGEDHKQYEAACVIQKYYRRYKQYENLHKYTEAAVKIQTRYRAYKSTSLASSKFRANPSLASNFKSQYNHSSIDEATISDFSIKNCINDDNQQSYSSDYNFSQQLQNQKQVARKLINIRQSSRFSPAASTSIIQPNKSTSNLNRKLSSSSLNNFSQFNITGQNEQNFPFYENDGCDAGLDESNTVKPYVIEPLSIDQHIFQSNLLQEFNPPQYSYAFTPNEPKEIDIDQNYSFSESNFWNYLTKNNISVKTRPSKNSIRQGFGNVHFENNRKQKISDFFFENNICEHKHIESPSSTTSLSSTTTVLNNINLDIDSTDNKYIYSSDNSSSDLVQTRHKAKTKLHDNSNTSKTTNFTTPISTQNQPKKTIL</sequence>
<dbReference type="GO" id="GO:0005634">
    <property type="term" value="C:nucleus"/>
    <property type="evidence" value="ECO:0007669"/>
    <property type="project" value="UniProtKB-SubCell"/>
</dbReference>
<feature type="compositionally biased region" description="Low complexity" evidence="4">
    <location>
        <begin position="1353"/>
        <end position="1368"/>
    </location>
</feature>
<evidence type="ECO:0000256" key="1">
    <source>
        <dbReference type="ARBA" id="ARBA00004123"/>
    </source>
</evidence>
<evidence type="ECO:0000259" key="5">
    <source>
        <dbReference type="PROSITE" id="PS51437"/>
    </source>
</evidence>
<dbReference type="PANTHER" id="PTHR23335:SF1">
    <property type="entry name" value="CALMODULIN-BINDING TRANSCRIPTION ACTIVATOR, ISOFORM F"/>
    <property type="match status" value="1"/>
</dbReference>
<evidence type="ECO:0000256" key="4">
    <source>
        <dbReference type="SAM" id="MobiDB-lite"/>
    </source>
</evidence>
<reference evidence="6" key="1">
    <citation type="submission" date="2021-02" db="EMBL/GenBank/DDBJ databases">
        <authorList>
            <person name="Nowell W R."/>
        </authorList>
    </citation>
    <scope>NUCLEOTIDE SEQUENCE</scope>
    <source>
        <strain evidence="6">Ploen Becks lab</strain>
    </source>
</reference>
<comment type="subcellular location">
    <subcellularLocation>
        <location evidence="1">Nucleus</location>
    </subcellularLocation>
</comment>
<evidence type="ECO:0000313" key="7">
    <source>
        <dbReference type="Proteomes" id="UP000663879"/>
    </source>
</evidence>
<dbReference type="SMART" id="SM00015">
    <property type="entry name" value="IQ"/>
    <property type="match status" value="3"/>
</dbReference>
<dbReference type="Pfam" id="PF03859">
    <property type="entry name" value="CG-1"/>
    <property type="match status" value="1"/>
</dbReference>
<dbReference type="InterPro" id="IPR005559">
    <property type="entry name" value="CG-1_dom"/>
</dbReference>
<dbReference type="OrthoDB" id="407555at2759"/>
<dbReference type="Gene3D" id="1.20.5.190">
    <property type="match status" value="1"/>
</dbReference>
<dbReference type="PANTHER" id="PTHR23335">
    <property type="entry name" value="CALMODULIN-BINDING TRANSCRIPTION ACTIVATOR CAMTA"/>
    <property type="match status" value="1"/>
</dbReference>
<dbReference type="Pfam" id="PF00612">
    <property type="entry name" value="IQ"/>
    <property type="match status" value="3"/>
</dbReference>
<gene>
    <name evidence="6" type="ORF">OXX778_LOCUS885</name>
</gene>
<dbReference type="GO" id="GO:0003712">
    <property type="term" value="F:transcription coregulator activity"/>
    <property type="evidence" value="ECO:0007669"/>
    <property type="project" value="TreeGrafter"/>
</dbReference>
<dbReference type="SUPFAM" id="SSF48403">
    <property type="entry name" value="Ankyrin repeat"/>
    <property type="match status" value="1"/>
</dbReference>
<feature type="region of interest" description="Disordered" evidence="4">
    <location>
        <begin position="1332"/>
        <end position="1377"/>
    </location>
</feature>
<accession>A0A813MCE3</accession>
<name>A0A813MCE3_9BILA</name>
<feature type="region of interest" description="Disordered" evidence="4">
    <location>
        <begin position="991"/>
        <end position="1012"/>
    </location>
</feature>
<keyword evidence="3" id="KW-0539">Nucleus</keyword>
<organism evidence="6 7">
    <name type="scientific">Brachionus calyciflorus</name>
    <dbReference type="NCBI Taxonomy" id="104777"/>
    <lineage>
        <taxon>Eukaryota</taxon>
        <taxon>Metazoa</taxon>
        <taxon>Spiralia</taxon>
        <taxon>Gnathifera</taxon>
        <taxon>Rotifera</taxon>
        <taxon>Eurotatoria</taxon>
        <taxon>Monogononta</taxon>
        <taxon>Pseudotrocha</taxon>
        <taxon>Ploima</taxon>
        <taxon>Brachionidae</taxon>
        <taxon>Brachionus</taxon>
    </lineage>
</organism>
<dbReference type="SMART" id="SM01076">
    <property type="entry name" value="CG-1"/>
    <property type="match status" value="1"/>
</dbReference>
<dbReference type="GO" id="GO:0003690">
    <property type="term" value="F:double-stranded DNA binding"/>
    <property type="evidence" value="ECO:0007669"/>
    <property type="project" value="TreeGrafter"/>
</dbReference>
<comment type="caution">
    <text evidence="6">The sequence shown here is derived from an EMBL/GenBank/DDBJ whole genome shotgun (WGS) entry which is preliminary data.</text>
</comment>
<dbReference type="PROSITE" id="PS50096">
    <property type="entry name" value="IQ"/>
    <property type="match status" value="1"/>
</dbReference>
<dbReference type="CDD" id="cd23767">
    <property type="entry name" value="IQCD"/>
    <property type="match status" value="1"/>
</dbReference>
<keyword evidence="2" id="KW-0804">Transcription</keyword>
<dbReference type="GO" id="GO:0006357">
    <property type="term" value="P:regulation of transcription by RNA polymerase II"/>
    <property type="evidence" value="ECO:0007669"/>
    <property type="project" value="TreeGrafter"/>
</dbReference>
<dbReference type="PROSITE" id="PS51437">
    <property type="entry name" value="CG_1"/>
    <property type="match status" value="1"/>
</dbReference>
<dbReference type="InterPro" id="IPR000048">
    <property type="entry name" value="IQ_motif_EF-hand-BS"/>
</dbReference>
<dbReference type="Gene3D" id="1.25.40.20">
    <property type="entry name" value="Ankyrin repeat-containing domain"/>
    <property type="match status" value="1"/>
</dbReference>
<keyword evidence="7" id="KW-1185">Reference proteome</keyword>
<evidence type="ECO:0000313" key="6">
    <source>
        <dbReference type="EMBL" id="CAF0709980.1"/>
    </source>
</evidence>
<feature type="domain" description="CG-1" evidence="5">
    <location>
        <begin position="44"/>
        <end position="184"/>
    </location>
</feature>